<dbReference type="EMBL" id="FMHY01000002">
    <property type="protein sequence ID" value="SCL45706.1"/>
    <property type="molecule type" value="Genomic_DNA"/>
</dbReference>
<organism evidence="3 4">
    <name type="scientific">Micromonospora eburnea</name>
    <dbReference type="NCBI Taxonomy" id="227316"/>
    <lineage>
        <taxon>Bacteria</taxon>
        <taxon>Bacillati</taxon>
        <taxon>Actinomycetota</taxon>
        <taxon>Actinomycetes</taxon>
        <taxon>Micromonosporales</taxon>
        <taxon>Micromonosporaceae</taxon>
        <taxon>Micromonospora</taxon>
    </lineage>
</organism>
<keyword evidence="2" id="KW-1133">Transmembrane helix</keyword>
<dbReference type="Gene3D" id="1.10.150.320">
    <property type="entry name" value="Photosystem II 12 kDa extrinsic protein"/>
    <property type="match status" value="1"/>
</dbReference>
<keyword evidence="4" id="KW-1185">Reference proteome</keyword>
<feature type="transmembrane region" description="Helical" evidence="2">
    <location>
        <begin position="108"/>
        <end position="132"/>
    </location>
</feature>
<dbReference type="Pfam" id="PF12836">
    <property type="entry name" value="HHH_3"/>
    <property type="match status" value="1"/>
</dbReference>
<dbReference type="SUPFAM" id="SSF47781">
    <property type="entry name" value="RuvA domain 2-like"/>
    <property type="match status" value="1"/>
</dbReference>
<feature type="compositionally biased region" description="Low complexity" evidence="1">
    <location>
        <begin position="223"/>
        <end position="234"/>
    </location>
</feature>
<feature type="transmembrane region" description="Helical" evidence="2">
    <location>
        <begin position="49"/>
        <end position="71"/>
    </location>
</feature>
<feature type="region of interest" description="Disordered" evidence="1">
    <location>
        <begin position="152"/>
        <end position="188"/>
    </location>
</feature>
<sequence>MSTAPDGGWPAYPAGSPPAAYGPGLPATPVTGGPPNPGVDGKWRLLHSWWLLLPILGCGCLGGFGFIYVGLRTRRPAWWISGIGYALLGWAAFATVGEADKESVLSNVATAVMLMIWIGGIVHALLINSAWLRWQATHRPWYQQPTGWSATGYPPGPLAPPPVPAPTPATWPSGSPTTGGFAPAPPGAPDGFAPPGSPVAGGFASPGGPMAGGFASPVPPGVGVPAQASPPAASWDVPQSGSTVDVNTVDAAQLTTLPGFDATRVHRVLVERERRRGFGSVAEFVAAAELAPHEYARLRDVLVCVPPAGPATPGQPHGRVLDF</sequence>
<evidence type="ECO:0000313" key="4">
    <source>
        <dbReference type="Proteomes" id="UP000199696"/>
    </source>
</evidence>
<feature type="transmembrane region" description="Helical" evidence="2">
    <location>
        <begin position="78"/>
        <end position="96"/>
    </location>
</feature>
<feature type="region of interest" description="Disordered" evidence="1">
    <location>
        <begin position="223"/>
        <end position="243"/>
    </location>
</feature>
<feature type="compositionally biased region" description="Low complexity" evidence="1">
    <location>
        <begin position="170"/>
        <end position="182"/>
    </location>
</feature>
<keyword evidence="2" id="KW-0472">Membrane</keyword>
<proteinExistence type="predicted"/>
<name>A0A1C6TV71_9ACTN</name>
<protein>
    <submittedName>
        <fullName evidence="3">Helix-hairpin-helix motif-containing protein</fullName>
    </submittedName>
</protein>
<dbReference type="STRING" id="227316.GA0070604_1077"/>
<feature type="compositionally biased region" description="Pro residues" evidence="1">
    <location>
        <begin position="154"/>
        <end position="169"/>
    </location>
</feature>
<dbReference type="RefSeq" id="WP_091115090.1">
    <property type="nucleotide sequence ID" value="NZ_FMHY01000002.1"/>
</dbReference>
<dbReference type="AlphaFoldDB" id="A0A1C6TV71"/>
<dbReference type="InterPro" id="IPR010994">
    <property type="entry name" value="RuvA_2-like"/>
</dbReference>
<evidence type="ECO:0000313" key="3">
    <source>
        <dbReference type="EMBL" id="SCL45706.1"/>
    </source>
</evidence>
<reference evidence="4" key="1">
    <citation type="submission" date="2016-06" db="EMBL/GenBank/DDBJ databases">
        <authorList>
            <person name="Varghese N."/>
            <person name="Submissions Spin"/>
        </authorList>
    </citation>
    <scope>NUCLEOTIDE SEQUENCE [LARGE SCALE GENOMIC DNA]</scope>
    <source>
        <strain evidence="4">DSM 44814</strain>
    </source>
</reference>
<dbReference type="OrthoDB" id="9790239at2"/>
<accession>A0A1C6TV71</accession>
<gene>
    <name evidence="3" type="ORF">GA0070604_1077</name>
</gene>
<evidence type="ECO:0000256" key="1">
    <source>
        <dbReference type="SAM" id="MobiDB-lite"/>
    </source>
</evidence>
<keyword evidence="2" id="KW-0812">Transmembrane</keyword>
<evidence type="ECO:0000256" key="2">
    <source>
        <dbReference type="SAM" id="Phobius"/>
    </source>
</evidence>
<dbReference type="Proteomes" id="UP000199696">
    <property type="component" value="Unassembled WGS sequence"/>
</dbReference>